<sequence>MSKTPNPVNLLISFQALRVSFQRRILRLYTITIVLFDPAIVTGNLRYAQLSFSFSSVAGVSAHSVQSTVGVSAHPVLSAARDSAPTVNRFSPISNSQPVLVWFSLLP</sequence>
<dbReference type="EMBL" id="QGNW01000153">
    <property type="protein sequence ID" value="RVW90628.1"/>
    <property type="molecule type" value="Genomic_DNA"/>
</dbReference>
<organism evidence="1 2">
    <name type="scientific">Vitis vinifera</name>
    <name type="common">Grape</name>
    <dbReference type="NCBI Taxonomy" id="29760"/>
    <lineage>
        <taxon>Eukaryota</taxon>
        <taxon>Viridiplantae</taxon>
        <taxon>Streptophyta</taxon>
        <taxon>Embryophyta</taxon>
        <taxon>Tracheophyta</taxon>
        <taxon>Spermatophyta</taxon>
        <taxon>Magnoliopsida</taxon>
        <taxon>eudicotyledons</taxon>
        <taxon>Gunneridae</taxon>
        <taxon>Pentapetalae</taxon>
        <taxon>rosids</taxon>
        <taxon>Vitales</taxon>
        <taxon>Vitaceae</taxon>
        <taxon>Viteae</taxon>
        <taxon>Vitis</taxon>
    </lineage>
</organism>
<dbReference type="Proteomes" id="UP000288805">
    <property type="component" value="Unassembled WGS sequence"/>
</dbReference>
<evidence type="ECO:0000313" key="2">
    <source>
        <dbReference type="Proteomes" id="UP000288805"/>
    </source>
</evidence>
<protein>
    <submittedName>
        <fullName evidence="1">Uncharacterized protein</fullName>
    </submittedName>
</protein>
<name>A0A438I1M9_VITVI</name>
<proteinExistence type="predicted"/>
<accession>A0A438I1M9</accession>
<dbReference type="AlphaFoldDB" id="A0A438I1M9"/>
<reference evidence="1 2" key="1">
    <citation type="journal article" date="2018" name="PLoS Genet.">
        <title>Population sequencing reveals clonal diversity and ancestral inbreeding in the grapevine cultivar Chardonnay.</title>
        <authorList>
            <person name="Roach M.J."/>
            <person name="Johnson D.L."/>
            <person name="Bohlmann J."/>
            <person name="van Vuuren H.J."/>
            <person name="Jones S.J."/>
            <person name="Pretorius I.S."/>
            <person name="Schmidt S.A."/>
            <person name="Borneman A.R."/>
        </authorList>
    </citation>
    <scope>NUCLEOTIDE SEQUENCE [LARGE SCALE GENOMIC DNA]</scope>
    <source>
        <strain evidence="2">cv. Chardonnay</strain>
        <tissue evidence="1">Leaf</tissue>
    </source>
</reference>
<gene>
    <name evidence="1" type="ORF">CK203_038816</name>
</gene>
<evidence type="ECO:0000313" key="1">
    <source>
        <dbReference type="EMBL" id="RVW90628.1"/>
    </source>
</evidence>
<comment type="caution">
    <text evidence="1">The sequence shown here is derived from an EMBL/GenBank/DDBJ whole genome shotgun (WGS) entry which is preliminary data.</text>
</comment>